<dbReference type="PANTHER" id="PTHR34874:SF3">
    <property type="entry name" value="SULFURTRANSFERASE TUSD"/>
    <property type="match status" value="1"/>
</dbReference>
<dbReference type="RefSeq" id="WP_228548031.1">
    <property type="nucleotide sequence ID" value="NZ_ARXR01000013.1"/>
</dbReference>
<accession>A0ABS0AGL0</accession>
<comment type="similarity">
    <text evidence="2">Belongs to the DsrE/TusD family.</text>
</comment>
<dbReference type="NCBIfam" id="NF001237">
    <property type="entry name" value="PRK00207.1"/>
    <property type="match status" value="1"/>
</dbReference>
<dbReference type="SUPFAM" id="SSF75169">
    <property type="entry name" value="DsrEFH-like"/>
    <property type="match status" value="1"/>
</dbReference>
<organism evidence="5 6">
    <name type="scientific">Alloalcanivorax venustensis ISO4</name>
    <dbReference type="NCBI Taxonomy" id="1177184"/>
    <lineage>
        <taxon>Bacteria</taxon>
        <taxon>Pseudomonadati</taxon>
        <taxon>Pseudomonadota</taxon>
        <taxon>Gammaproteobacteria</taxon>
        <taxon>Oceanospirillales</taxon>
        <taxon>Alcanivoracaceae</taxon>
        <taxon>Alloalcanivorax</taxon>
    </lineage>
</organism>
<dbReference type="NCBIfam" id="TIGR03012">
    <property type="entry name" value="sulf_tusD_dsrE"/>
    <property type="match status" value="1"/>
</dbReference>
<evidence type="ECO:0000256" key="2">
    <source>
        <dbReference type="ARBA" id="ARBA00007067"/>
    </source>
</evidence>
<dbReference type="InterPro" id="IPR027396">
    <property type="entry name" value="DsrEFH-like"/>
</dbReference>
<evidence type="ECO:0000256" key="3">
    <source>
        <dbReference type="ARBA" id="ARBA00022490"/>
    </source>
</evidence>
<proteinExistence type="inferred from homology"/>
<keyword evidence="4" id="KW-0808">Transferase</keyword>
<dbReference type="Gene3D" id="3.40.1260.10">
    <property type="entry name" value="DsrEFH-like"/>
    <property type="match status" value="1"/>
</dbReference>
<evidence type="ECO:0000256" key="4">
    <source>
        <dbReference type="ARBA" id="ARBA00022679"/>
    </source>
</evidence>
<evidence type="ECO:0000256" key="1">
    <source>
        <dbReference type="ARBA" id="ARBA00004496"/>
    </source>
</evidence>
<comment type="caution">
    <text evidence="5">The sequence shown here is derived from an EMBL/GenBank/DDBJ whole genome shotgun (WGS) entry which is preliminary data.</text>
</comment>
<dbReference type="EMBL" id="ARXR01000013">
    <property type="protein sequence ID" value="MBF5053246.1"/>
    <property type="molecule type" value="Genomic_DNA"/>
</dbReference>
<name>A0ABS0AGL0_9GAMM</name>
<sequence length="131" mass="13914">MIKVSLLVTAGPQRPGALTALHTAQAVARSSHQLYRIFFYGDGVHLANRLACRGDLACDAQRGWQTLVAEHGWPASVCVGAALKRGISDSEEARRAGLNDVSGTLADGFTLVGLGDWVDALTQSDRVVHFG</sequence>
<reference evidence="5 6" key="1">
    <citation type="submission" date="2012-09" db="EMBL/GenBank/DDBJ databases">
        <title>Genome Sequence of alkane-degrading Bacterium Alcanivorax venustensis ISO4.</title>
        <authorList>
            <person name="Lai Q."/>
            <person name="Shao Z."/>
        </authorList>
    </citation>
    <scope>NUCLEOTIDE SEQUENCE [LARGE SCALE GENOMIC DNA]</scope>
    <source>
        <strain evidence="5 6">ISO4</strain>
    </source>
</reference>
<keyword evidence="3" id="KW-0963">Cytoplasm</keyword>
<evidence type="ECO:0000313" key="6">
    <source>
        <dbReference type="Proteomes" id="UP000644441"/>
    </source>
</evidence>
<gene>
    <name evidence="5" type="ORF">ISO4_01848</name>
</gene>
<dbReference type="InterPro" id="IPR017463">
    <property type="entry name" value="Sulphur_relay_TusD/DsrE"/>
</dbReference>
<evidence type="ECO:0000313" key="5">
    <source>
        <dbReference type="EMBL" id="MBF5053246.1"/>
    </source>
</evidence>
<protein>
    <submittedName>
        <fullName evidence="5">DsrE protein</fullName>
    </submittedName>
</protein>
<dbReference type="Pfam" id="PF02635">
    <property type="entry name" value="DsrE"/>
    <property type="match status" value="1"/>
</dbReference>
<dbReference type="Proteomes" id="UP000644441">
    <property type="component" value="Unassembled WGS sequence"/>
</dbReference>
<comment type="subcellular location">
    <subcellularLocation>
        <location evidence="1">Cytoplasm</location>
    </subcellularLocation>
</comment>
<dbReference type="InterPro" id="IPR003787">
    <property type="entry name" value="Sulphur_relay_DsrE/F-like"/>
</dbReference>
<keyword evidence="6" id="KW-1185">Reference proteome</keyword>
<dbReference type="GeneID" id="99766985"/>
<dbReference type="PANTHER" id="PTHR34874">
    <property type="entry name" value="PROTEIN YCHN"/>
    <property type="match status" value="1"/>
</dbReference>